<evidence type="ECO:0000313" key="4">
    <source>
        <dbReference type="Proteomes" id="UP001524318"/>
    </source>
</evidence>
<dbReference type="EMBL" id="JANCLV010000009">
    <property type="protein sequence ID" value="MCP9000779.1"/>
    <property type="molecule type" value="Genomic_DNA"/>
</dbReference>
<protein>
    <submittedName>
        <fullName evidence="3">Endonuclease/exonuclease/phosphatase family protein</fullName>
    </submittedName>
</protein>
<dbReference type="GO" id="GO:0004519">
    <property type="term" value="F:endonuclease activity"/>
    <property type="evidence" value="ECO:0007669"/>
    <property type="project" value="UniProtKB-KW"/>
</dbReference>
<dbReference type="InterPro" id="IPR036691">
    <property type="entry name" value="Endo/exonu/phosph_ase_sf"/>
</dbReference>
<reference evidence="3 4" key="1">
    <citation type="submission" date="2022-06" db="EMBL/GenBank/DDBJ databases">
        <title>Pseudarthrobacter sp. strain RMG13 Genome sequencing and assembly.</title>
        <authorList>
            <person name="Kim I."/>
        </authorList>
    </citation>
    <scope>NUCLEOTIDE SEQUENCE [LARGE SCALE GENOMIC DNA]</scope>
    <source>
        <strain evidence="3 4">RMG13</strain>
    </source>
</reference>
<keyword evidence="3" id="KW-0540">Nuclease</keyword>
<feature type="transmembrane region" description="Helical" evidence="1">
    <location>
        <begin position="64"/>
        <end position="82"/>
    </location>
</feature>
<dbReference type="RefSeq" id="WP_254751070.1">
    <property type="nucleotide sequence ID" value="NZ_JANCLV010000009.1"/>
</dbReference>
<keyword evidence="3" id="KW-0378">Hydrolase</keyword>
<keyword evidence="1" id="KW-1133">Transmembrane helix</keyword>
<feature type="transmembrane region" description="Helical" evidence="1">
    <location>
        <begin position="33"/>
        <end position="57"/>
    </location>
</feature>
<keyword evidence="3" id="KW-0413">Isomerase</keyword>
<evidence type="ECO:0000313" key="3">
    <source>
        <dbReference type="EMBL" id="MCP9000779.1"/>
    </source>
</evidence>
<dbReference type="GO" id="GO:0016853">
    <property type="term" value="F:isomerase activity"/>
    <property type="evidence" value="ECO:0007669"/>
    <property type="project" value="UniProtKB-KW"/>
</dbReference>
<keyword evidence="4" id="KW-1185">Reference proteome</keyword>
<dbReference type="Proteomes" id="UP001524318">
    <property type="component" value="Unassembled WGS sequence"/>
</dbReference>
<name>A0ABT1LSB0_9MICC</name>
<organism evidence="3 4">
    <name type="scientific">Pseudarthrobacter humi</name>
    <dbReference type="NCBI Taxonomy" id="2952523"/>
    <lineage>
        <taxon>Bacteria</taxon>
        <taxon>Bacillati</taxon>
        <taxon>Actinomycetota</taxon>
        <taxon>Actinomycetes</taxon>
        <taxon>Micrococcales</taxon>
        <taxon>Micrococcaceae</taxon>
        <taxon>Pseudarthrobacter</taxon>
    </lineage>
</organism>
<keyword evidence="3" id="KW-0255">Endonuclease</keyword>
<keyword evidence="1" id="KW-0472">Membrane</keyword>
<dbReference type="SUPFAM" id="SSF56219">
    <property type="entry name" value="DNase I-like"/>
    <property type="match status" value="1"/>
</dbReference>
<dbReference type="InterPro" id="IPR005135">
    <property type="entry name" value="Endo/exonuclease/phosphatase"/>
</dbReference>
<proteinExistence type="predicted"/>
<sequence>MGHRAHRGWLWSAGLVAAPVVVVSWFRTVPAPWPPLVVQVVAFTPWLAFLAAAAVLLALPSRRAWAILPAAILLTAQLIWLFPPEVFLARQGGYPQVRGPDAPAAAKLTVMNLNARLGGADSAAIVRLVKDHHVGLLTVQEHSLELEKRLARADLGSVLPHRVSHPRNGAAGSAVYSSFPLKEVGLVPDTAFSMPVVRLETGDPGAGAGLTVINVHTHAPVDSAVHQWRSDLAAVARAGSGAGPTLLAGDFNATYDHWEFRAMLEGAGGGLKLVDVATALGSRLIPTWPMRDYSLPGVTLDHVVTSPDVSGSGYSVHPVNGTDHAAVIATLEIRLP</sequence>
<evidence type="ECO:0000256" key="1">
    <source>
        <dbReference type="SAM" id="Phobius"/>
    </source>
</evidence>
<feature type="transmembrane region" description="Helical" evidence="1">
    <location>
        <begin position="9"/>
        <end position="27"/>
    </location>
</feature>
<dbReference type="Gene3D" id="3.60.10.10">
    <property type="entry name" value="Endonuclease/exonuclease/phosphatase"/>
    <property type="match status" value="1"/>
</dbReference>
<accession>A0ABT1LSB0</accession>
<dbReference type="Pfam" id="PF03372">
    <property type="entry name" value="Exo_endo_phos"/>
    <property type="match status" value="1"/>
</dbReference>
<feature type="domain" description="Endonuclease/exonuclease/phosphatase" evidence="2">
    <location>
        <begin position="112"/>
        <end position="324"/>
    </location>
</feature>
<gene>
    <name evidence="3" type="ORF">NFC73_13745</name>
</gene>
<evidence type="ECO:0000259" key="2">
    <source>
        <dbReference type="Pfam" id="PF03372"/>
    </source>
</evidence>
<comment type="caution">
    <text evidence="3">The sequence shown here is derived from an EMBL/GenBank/DDBJ whole genome shotgun (WGS) entry which is preliminary data.</text>
</comment>
<keyword evidence="1" id="KW-0812">Transmembrane</keyword>